<dbReference type="GO" id="GO:0015074">
    <property type="term" value="P:DNA integration"/>
    <property type="evidence" value="ECO:0007669"/>
    <property type="project" value="InterPro"/>
</dbReference>
<dbReference type="InterPro" id="IPR013762">
    <property type="entry name" value="Integrase-like_cat_sf"/>
</dbReference>
<accession>A0A931F5K5</accession>
<evidence type="ECO:0000259" key="5">
    <source>
        <dbReference type="PROSITE" id="PS51900"/>
    </source>
</evidence>
<dbReference type="AlphaFoldDB" id="A0A931F5K5"/>
<dbReference type="Gene3D" id="1.10.150.130">
    <property type="match status" value="1"/>
</dbReference>
<feature type="domain" description="Tyr recombinase" evidence="4">
    <location>
        <begin position="178"/>
        <end position="438"/>
    </location>
</feature>
<organism evidence="6 7">
    <name type="scientific">Nonomuraea cypriaca</name>
    <dbReference type="NCBI Taxonomy" id="1187855"/>
    <lineage>
        <taxon>Bacteria</taxon>
        <taxon>Bacillati</taxon>
        <taxon>Actinomycetota</taxon>
        <taxon>Actinomycetes</taxon>
        <taxon>Streptosporangiales</taxon>
        <taxon>Streptosporangiaceae</taxon>
        <taxon>Nonomuraea</taxon>
    </lineage>
</organism>
<sequence>MGKKPNGRSSIYLGNDGYWHGWVTVGIKPDGSPDRRHRMAKTEAEVTRKVAQLEGNRETGQVTKPGRVPTVAEWMTEYLDVICERLVASGKMAPRTLTDYRSKARHWIIPLLGRHRLNRLAPEHLDTAYTTMLDKGLSTSTVLKVHRIISRSLKVAVRRDKVTRNVATLVEAPTAAETEIEPLTREEARRILDVAKTKRNGARWSVALALGIRQGEALGLRWSYIDMDTGEIRAWFQVQRQEWRHGCDDPHACGEEWHRRPCHARCKIHKHRPTCKPSCTQPGHVCYKRPCLKDCAGHADKCPKRTGGGLIFRQRKGKNKLTLQCPPELLAQLKAHRETQDVEREKAGDRWEDHDLAFSTKHGTAIERTEDWKVWKTILKQAGVRDVRVHDARHTAATLVIEQGVNIRVVQQVLGHTRVTTTERYTHVATLQMKDASDRMGQALWGSP</sequence>
<name>A0A931F5K5_9ACTN</name>
<keyword evidence="1 3" id="KW-0238">DNA-binding</keyword>
<dbReference type="InterPro" id="IPR044068">
    <property type="entry name" value="CB"/>
</dbReference>
<dbReference type="InterPro" id="IPR002104">
    <property type="entry name" value="Integrase_catalytic"/>
</dbReference>
<evidence type="ECO:0000256" key="1">
    <source>
        <dbReference type="ARBA" id="ARBA00023125"/>
    </source>
</evidence>
<proteinExistence type="predicted"/>
<dbReference type="PANTHER" id="PTHR30349:SF91">
    <property type="entry name" value="INTA PROTEIN"/>
    <property type="match status" value="1"/>
</dbReference>
<dbReference type="Gene3D" id="1.10.443.10">
    <property type="entry name" value="Intergrase catalytic core"/>
    <property type="match status" value="1"/>
</dbReference>
<evidence type="ECO:0000313" key="7">
    <source>
        <dbReference type="Proteomes" id="UP000605361"/>
    </source>
</evidence>
<dbReference type="Pfam" id="PF00589">
    <property type="entry name" value="Phage_integrase"/>
    <property type="match status" value="1"/>
</dbReference>
<dbReference type="RefSeq" id="WP_195901061.1">
    <property type="nucleotide sequence ID" value="NZ_JADOGI010000196.1"/>
</dbReference>
<dbReference type="PANTHER" id="PTHR30349">
    <property type="entry name" value="PHAGE INTEGRASE-RELATED"/>
    <property type="match status" value="1"/>
</dbReference>
<protein>
    <submittedName>
        <fullName evidence="6">Tyrosine-type recombinase/integrase</fullName>
    </submittedName>
</protein>
<gene>
    <name evidence="6" type="ORF">ITP53_42055</name>
</gene>
<dbReference type="PROSITE" id="PS51900">
    <property type="entry name" value="CB"/>
    <property type="match status" value="1"/>
</dbReference>
<dbReference type="InterPro" id="IPR050090">
    <property type="entry name" value="Tyrosine_recombinase_XerCD"/>
</dbReference>
<feature type="domain" description="Core-binding (CB)" evidence="5">
    <location>
        <begin position="69"/>
        <end position="157"/>
    </location>
</feature>
<keyword evidence="7" id="KW-1185">Reference proteome</keyword>
<dbReference type="SUPFAM" id="SSF56349">
    <property type="entry name" value="DNA breaking-rejoining enzymes"/>
    <property type="match status" value="1"/>
</dbReference>
<evidence type="ECO:0000256" key="2">
    <source>
        <dbReference type="ARBA" id="ARBA00023172"/>
    </source>
</evidence>
<dbReference type="GO" id="GO:0003677">
    <property type="term" value="F:DNA binding"/>
    <property type="evidence" value="ECO:0007669"/>
    <property type="project" value="UniProtKB-UniRule"/>
</dbReference>
<dbReference type="InterPro" id="IPR011010">
    <property type="entry name" value="DNA_brk_join_enz"/>
</dbReference>
<comment type="caution">
    <text evidence="6">The sequence shown here is derived from an EMBL/GenBank/DDBJ whole genome shotgun (WGS) entry which is preliminary data.</text>
</comment>
<keyword evidence="2" id="KW-0233">DNA recombination</keyword>
<dbReference type="GO" id="GO:0006310">
    <property type="term" value="P:DNA recombination"/>
    <property type="evidence" value="ECO:0007669"/>
    <property type="project" value="UniProtKB-KW"/>
</dbReference>
<evidence type="ECO:0000313" key="6">
    <source>
        <dbReference type="EMBL" id="MBF8192156.1"/>
    </source>
</evidence>
<evidence type="ECO:0000259" key="4">
    <source>
        <dbReference type="PROSITE" id="PS51898"/>
    </source>
</evidence>
<evidence type="ECO:0000256" key="3">
    <source>
        <dbReference type="PROSITE-ProRule" id="PRU01248"/>
    </source>
</evidence>
<dbReference type="InterPro" id="IPR010998">
    <property type="entry name" value="Integrase_recombinase_N"/>
</dbReference>
<reference evidence="6" key="1">
    <citation type="submission" date="2020-11" db="EMBL/GenBank/DDBJ databases">
        <title>Whole-genome analyses of Nonomuraea sp. K274.</title>
        <authorList>
            <person name="Veyisoglu A."/>
        </authorList>
    </citation>
    <scope>NUCLEOTIDE SEQUENCE</scope>
    <source>
        <strain evidence="6">K274</strain>
    </source>
</reference>
<dbReference type="Proteomes" id="UP000605361">
    <property type="component" value="Unassembled WGS sequence"/>
</dbReference>
<dbReference type="PROSITE" id="PS51898">
    <property type="entry name" value="TYR_RECOMBINASE"/>
    <property type="match status" value="1"/>
</dbReference>
<dbReference type="EMBL" id="JADOGI010000196">
    <property type="protein sequence ID" value="MBF8192156.1"/>
    <property type="molecule type" value="Genomic_DNA"/>
</dbReference>